<name>A0A151R8H4_CAJCA</name>
<dbReference type="PANTHER" id="PTHR33116:SF70">
    <property type="entry name" value="NON-LTR RETROELEMENT REVERSE TRANSCRIPTASE-LIKE PROTEIN"/>
    <property type="match status" value="1"/>
</dbReference>
<accession>A0A151R8H4</accession>
<gene>
    <name evidence="1" type="ORF">KK1_039911</name>
</gene>
<protein>
    <submittedName>
        <fullName evidence="1">Ribonuclease H protein At1g65750 family</fullName>
    </submittedName>
</protein>
<keyword evidence="2" id="KW-1185">Reference proteome</keyword>
<evidence type="ECO:0000313" key="1">
    <source>
        <dbReference type="EMBL" id="KYP38809.1"/>
    </source>
</evidence>
<evidence type="ECO:0000313" key="2">
    <source>
        <dbReference type="Proteomes" id="UP000075243"/>
    </source>
</evidence>
<dbReference type="Gramene" id="C.cajan_37767.t">
    <property type="protein sequence ID" value="C.cajan_37767.t.cds1"/>
    <property type="gene ID" value="C.cajan_37767"/>
</dbReference>
<dbReference type="EMBL" id="KQ483964">
    <property type="protein sequence ID" value="KYP38809.1"/>
    <property type="molecule type" value="Genomic_DNA"/>
</dbReference>
<dbReference type="Proteomes" id="UP000075243">
    <property type="component" value="Unassembled WGS sequence"/>
</dbReference>
<reference evidence="1" key="1">
    <citation type="journal article" date="2012" name="Nat. Biotechnol.">
        <title>Draft genome sequence of pigeonpea (Cajanus cajan), an orphan legume crop of resource-poor farmers.</title>
        <authorList>
            <person name="Varshney R.K."/>
            <person name="Chen W."/>
            <person name="Li Y."/>
            <person name="Bharti A.K."/>
            <person name="Saxena R.K."/>
            <person name="Schlueter J.A."/>
            <person name="Donoghue M.T."/>
            <person name="Azam S."/>
            <person name="Fan G."/>
            <person name="Whaley A.M."/>
            <person name="Farmer A.D."/>
            <person name="Sheridan J."/>
            <person name="Iwata A."/>
            <person name="Tuteja R."/>
            <person name="Penmetsa R.V."/>
            <person name="Wu W."/>
            <person name="Upadhyaya H.D."/>
            <person name="Yang S.P."/>
            <person name="Shah T."/>
            <person name="Saxena K.B."/>
            <person name="Michael T."/>
            <person name="McCombie W.R."/>
            <person name="Yang B."/>
            <person name="Zhang G."/>
            <person name="Yang H."/>
            <person name="Wang J."/>
            <person name="Spillane C."/>
            <person name="Cook D.R."/>
            <person name="May G.D."/>
            <person name="Xu X."/>
            <person name="Jackson S.A."/>
        </authorList>
    </citation>
    <scope>NUCLEOTIDE SEQUENCE [LARGE SCALE GENOMIC DNA]</scope>
</reference>
<dbReference type="PANTHER" id="PTHR33116">
    <property type="entry name" value="REVERSE TRANSCRIPTASE ZINC-BINDING DOMAIN-CONTAINING PROTEIN-RELATED-RELATED"/>
    <property type="match status" value="1"/>
</dbReference>
<sequence>MQTVSFPKQLCDDIDKACRSFVWGDSNNNRHIHALAWETICKPKDVGGLGLREAHKVNTCFMMKNG</sequence>
<organism evidence="1 2">
    <name type="scientific">Cajanus cajan</name>
    <name type="common">Pigeon pea</name>
    <name type="synonym">Cajanus indicus</name>
    <dbReference type="NCBI Taxonomy" id="3821"/>
    <lineage>
        <taxon>Eukaryota</taxon>
        <taxon>Viridiplantae</taxon>
        <taxon>Streptophyta</taxon>
        <taxon>Embryophyta</taxon>
        <taxon>Tracheophyta</taxon>
        <taxon>Spermatophyta</taxon>
        <taxon>Magnoliopsida</taxon>
        <taxon>eudicotyledons</taxon>
        <taxon>Gunneridae</taxon>
        <taxon>Pentapetalae</taxon>
        <taxon>rosids</taxon>
        <taxon>fabids</taxon>
        <taxon>Fabales</taxon>
        <taxon>Fabaceae</taxon>
        <taxon>Papilionoideae</taxon>
        <taxon>50 kb inversion clade</taxon>
        <taxon>NPAAA clade</taxon>
        <taxon>indigoferoid/millettioid clade</taxon>
        <taxon>Phaseoleae</taxon>
        <taxon>Cajanus</taxon>
    </lineage>
</organism>
<dbReference type="AlphaFoldDB" id="A0A151R8H4"/>
<proteinExistence type="predicted"/>